<dbReference type="RefSeq" id="XP_003292657.1">
    <property type="nucleotide sequence ID" value="XM_003292609.1"/>
</dbReference>
<dbReference type="KEGG" id="dpp:DICPUDRAFT_83267"/>
<dbReference type="GO" id="GO:0005085">
    <property type="term" value="F:guanyl-nucleotide exchange factor activity"/>
    <property type="evidence" value="ECO:0000318"/>
    <property type="project" value="GO_Central"/>
</dbReference>
<dbReference type="AlphaFoldDB" id="F0ZZ18"/>
<dbReference type="InParanoid" id="F0ZZ18"/>
<evidence type="ECO:0000259" key="2">
    <source>
        <dbReference type="PROSITE" id="PS50010"/>
    </source>
</evidence>
<organism evidence="3 4">
    <name type="scientific">Dictyostelium purpureum</name>
    <name type="common">Slime mold</name>
    <dbReference type="NCBI Taxonomy" id="5786"/>
    <lineage>
        <taxon>Eukaryota</taxon>
        <taxon>Amoebozoa</taxon>
        <taxon>Evosea</taxon>
        <taxon>Eumycetozoa</taxon>
        <taxon>Dictyostelia</taxon>
        <taxon>Dictyosteliales</taxon>
        <taxon>Dictyosteliaceae</taxon>
        <taxon>Dictyostelium</taxon>
    </lineage>
</organism>
<evidence type="ECO:0000313" key="3">
    <source>
        <dbReference type="EMBL" id="EGC30814.1"/>
    </source>
</evidence>
<feature type="region of interest" description="Disordered" evidence="1">
    <location>
        <begin position="83"/>
        <end position="151"/>
    </location>
</feature>
<dbReference type="Gene3D" id="2.30.29.30">
    <property type="entry name" value="Pleckstrin-homology domain (PH domain)/Phosphotyrosine-binding domain (PTB)"/>
    <property type="match status" value="1"/>
</dbReference>
<proteinExistence type="predicted"/>
<feature type="region of interest" description="Disordered" evidence="1">
    <location>
        <begin position="188"/>
        <end position="219"/>
    </location>
</feature>
<dbReference type="Pfam" id="PF00621">
    <property type="entry name" value="RhoGEF"/>
    <property type="match status" value="1"/>
</dbReference>
<dbReference type="InterPro" id="IPR051092">
    <property type="entry name" value="FYVE_RhoGEF_PH"/>
</dbReference>
<dbReference type="GO" id="GO:0005737">
    <property type="term" value="C:cytoplasm"/>
    <property type="evidence" value="ECO:0000318"/>
    <property type="project" value="GO_Central"/>
</dbReference>
<feature type="region of interest" description="Disordered" evidence="1">
    <location>
        <begin position="248"/>
        <end position="283"/>
    </location>
</feature>
<dbReference type="FunCoup" id="F0ZZ18">
    <property type="interactions" value="398"/>
</dbReference>
<dbReference type="PROSITE" id="PS50010">
    <property type="entry name" value="DH_2"/>
    <property type="match status" value="1"/>
</dbReference>
<feature type="compositionally biased region" description="Polar residues" evidence="1">
    <location>
        <begin position="203"/>
        <end position="219"/>
    </location>
</feature>
<dbReference type="OrthoDB" id="20319at2759"/>
<dbReference type="CDD" id="cd00160">
    <property type="entry name" value="RhoGEF"/>
    <property type="match status" value="1"/>
</dbReference>
<dbReference type="EMBL" id="GL871298">
    <property type="protein sequence ID" value="EGC30814.1"/>
    <property type="molecule type" value="Genomic_DNA"/>
</dbReference>
<feature type="compositionally biased region" description="Basic and acidic residues" evidence="1">
    <location>
        <begin position="142"/>
        <end position="151"/>
    </location>
</feature>
<dbReference type="SUPFAM" id="SSF48065">
    <property type="entry name" value="DBL homology domain (DH-domain)"/>
    <property type="match status" value="1"/>
</dbReference>
<dbReference type="Gene3D" id="1.20.900.10">
    <property type="entry name" value="Dbl homology (DH) domain"/>
    <property type="match status" value="1"/>
</dbReference>
<dbReference type="SUPFAM" id="SSF50729">
    <property type="entry name" value="PH domain-like"/>
    <property type="match status" value="1"/>
</dbReference>
<gene>
    <name evidence="3" type="ORF">DICPUDRAFT_83267</name>
</gene>
<feature type="region of interest" description="Disordered" evidence="1">
    <location>
        <begin position="1"/>
        <end position="21"/>
    </location>
</feature>
<name>F0ZZ18_DICPU</name>
<dbReference type="VEuPathDB" id="AmoebaDB:DICPUDRAFT_83267"/>
<evidence type="ECO:0000313" key="4">
    <source>
        <dbReference type="Proteomes" id="UP000001064"/>
    </source>
</evidence>
<reference evidence="4" key="1">
    <citation type="journal article" date="2011" name="Genome Biol.">
        <title>Comparative genomics of the social amoebae Dictyostelium discoideum and Dictyostelium purpureum.</title>
        <authorList>
            <consortium name="US DOE Joint Genome Institute (JGI-PGF)"/>
            <person name="Sucgang R."/>
            <person name="Kuo A."/>
            <person name="Tian X."/>
            <person name="Salerno W."/>
            <person name="Parikh A."/>
            <person name="Feasley C.L."/>
            <person name="Dalin E."/>
            <person name="Tu H."/>
            <person name="Huang E."/>
            <person name="Barry K."/>
            <person name="Lindquist E."/>
            <person name="Shapiro H."/>
            <person name="Bruce D."/>
            <person name="Schmutz J."/>
            <person name="Salamov A."/>
            <person name="Fey P."/>
            <person name="Gaudet P."/>
            <person name="Anjard C."/>
            <person name="Babu M.M."/>
            <person name="Basu S."/>
            <person name="Bushmanova Y."/>
            <person name="van der Wel H."/>
            <person name="Katoh-Kurasawa M."/>
            <person name="Dinh C."/>
            <person name="Coutinho P.M."/>
            <person name="Saito T."/>
            <person name="Elias M."/>
            <person name="Schaap P."/>
            <person name="Kay R.R."/>
            <person name="Henrissat B."/>
            <person name="Eichinger L."/>
            <person name="Rivero F."/>
            <person name="Putnam N.H."/>
            <person name="West C.M."/>
            <person name="Loomis W.F."/>
            <person name="Chisholm R.L."/>
            <person name="Shaulsky G."/>
            <person name="Strassmann J.E."/>
            <person name="Queller D.C."/>
            <person name="Kuspa A."/>
            <person name="Grigoriev I.V."/>
        </authorList>
    </citation>
    <scope>NUCLEOTIDE SEQUENCE [LARGE SCALE GENOMIC DNA]</scope>
    <source>
        <strain evidence="4">QSDP1</strain>
    </source>
</reference>
<dbReference type="PANTHER" id="PTHR12673:SF158">
    <property type="entry name" value="DH DOMAIN-CONTAINING PROTEIN"/>
    <property type="match status" value="1"/>
</dbReference>
<feature type="compositionally biased region" description="Low complexity" evidence="1">
    <location>
        <begin position="259"/>
        <end position="269"/>
    </location>
</feature>
<dbReference type="InterPro" id="IPR035899">
    <property type="entry name" value="DBL_dom_sf"/>
</dbReference>
<sequence length="642" mass="76489">MDDYSLRLFPGLSHRPPPRSASITYVNGVPVQVNGNDLVRAHPIPATYPPKGRMTVPPPPGYVPVFQPNETVTWDPVIGQYRREQQQREQQQREQQQREQQQREQQQREQQQREQQQREQQQREHQRQQQIEHQRQQQQREQQQREQQQREQQQREQQQRQQQIEQQRQQQRQQQQIELQRQKEEQQRRQLEEQKRQREQKYNFEQTQNNINGSGSTLIKSNSFHSIKQEPVTTQGQQPFQKQRKNLEPLDPPAEIKHSTPTPSQTPQQKQESIKETKNISKEYPIEKKLNDLSIKGDKNKETITSEAELNQRKRMKSLNELLSTEESYSDSLEKLLLYYKLPLESKLNTKEMSSINQSDVNALFSNVEALLVISKDLLLKLKYEFSLPENEQKIGDLYIEKSKEMKLYVAYINNYELAMEELKKIEETSPKFFKDCQSKYKYSLDIRSLLIMPVQRIPRYELLFREILKYTNQNSPEYQKLLEAHQSIHKINDYINNNKKLRENKDRVVTIAKELKGCPDSLFKSSRRWIKEGILDITCSSKKYNGQFNVYLFNDLIVLGKHKTFRSKIIEYFAEINLDNSEFKEIPGSPTKFRFISDPEGKKPLIFTFEAENEKIKDSWIKNLKLLDEERKLSNVIPTKK</sequence>
<dbReference type="STRING" id="5786.F0ZZ18"/>
<dbReference type="eggNOG" id="KOG3522">
    <property type="taxonomic scope" value="Eukaryota"/>
</dbReference>
<keyword evidence="4" id="KW-1185">Reference proteome</keyword>
<dbReference type="InterPro" id="IPR011993">
    <property type="entry name" value="PH-like_dom_sf"/>
</dbReference>
<dbReference type="PANTHER" id="PTHR12673">
    <property type="entry name" value="FACIOGENITAL DYSPLASIA PROTEIN"/>
    <property type="match status" value="1"/>
</dbReference>
<feature type="compositionally biased region" description="Basic and acidic residues" evidence="1">
    <location>
        <begin position="272"/>
        <end position="283"/>
    </location>
</feature>
<dbReference type="Proteomes" id="UP000001064">
    <property type="component" value="Unassembled WGS sequence"/>
</dbReference>
<accession>F0ZZ18</accession>
<feature type="compositionally biased region" description="Basic and acidic residues" evidence="1">
    <location>
        <begin position="83"/>
        <end position="135"/>
    </location>
</feature>
<feature type="compositionally biased region" description="Basic and acidic residues" evidence="1">
    <location>
        <begin position="188"/>
        <end position="202"/>
    </location>
</feature>
<dbReference type="SMART" id="SM00325">
    <property type="entry name" value="RhoGEF"/>
    <property type="match status" value="1"/>
</dbReference>
<evidence type="ECO:0000256" key="1">
    <source>
        <dbReference type="SAM" id="MobiDB-lite"/>
    </source>
</evidence>
<dbReference type="InterPro" id="IPR000219">
    <property type="entry name" value="DH_dom"/>
</dbReference>
<dbReference type="GeneID" id="10508616"/>
<dbReference type="OMA" id="AYINNYE"/>
<feature type="domain" description="DH" evidence="2">
    <location>
        <begin position="314"/>
        <end position="499"/>
    </location>
</feature>
<protein>
    <recommendedName>
        <fullName evidence="2">DH domain-containing protein</fullName>
    </recommendedName>
</protein>